<sequence>MFTDHDLVDLTLTLDERLPTTWPPHVPFLRHIWNWFEDVDEGHHVLRSHCGSYFTEVLLLDEHIGTHFDAPAHFLQKHAHTGADPITGDMVDVRVFSGAAAVIDVTAVEDRGAAPGTSPFITKNDVEAWEKQHRTLRAGDIALFRTGWDRHYTSRNGGRGYAYDVAVLKQAPGWPAPDVDCMRHLLDREVRCIGTDAPSMGAAHDGGPVHVEGLGGGAVFIEGLANLGQLPATGAYFQFLPLKISRSSGGPGRAIGWLPAAR</sequence>
<name>A0A5R9G5R0_9ACTN</name>
<dbReference type="PANTHER" id="PTHR31118:SF12">
    <property type="entry name" value="CYCLASE-LIKE PROTEIN 2"/>
    <property type="match status" value="1"/>
</dbReference>
<dbReference type="SUPFAM" id="SSF102198">
    <property type="entry name" value="Putative cyclase"/>
    <property type="match status" value="1"/>
</dbReference>
<dbReference type="AlphaFoldDB" id="A0A5R9G5R0"/>
<evidence type="ECO:0000313" key="1">
    <source>
        <dbReference type="EMBL" id="TLS48103.1"/>
    </source>
</evidence>
<accession>A0A5R9G5R0</accession>
<proteinExistence type="predicted"/>
<organism evidence="1 2">
    <name type="scientific">Streptomyces montanus</name>
    <dbReference type="NCBI Taxonomy" id="2580423"/>
    <lineage>
        <taxon>Bacteria</taxon>
        <taxon>Bacillati</taxon>
        <taxon>Actinomycetota</taxon>
        <taxon>Actinomycetes</taxon>
        <taxon>Kitasatosporales</taxon>
        <taxon>Streptomycetaceae</taxon>
        <taxon>Streptomyces</taxon>
    </lineage>
</organism>
<dbReference type="GO" id="GO:0004061">
    <property type="term" value="F:arylformamidase activity"/>
    <property type="evidence" value="ECO:0007669"/>
    <property type="project" value="InterPro"/>
</dbReference>
<reference evidence="1 2" key="1">
    <citation type="submission" date="2019-05" db="EMBL/GenBank/DDBJ databases">
        <title>Streptomyces sp. NEAU-C151, a novel actinomycete isolated from soil.</title>
        <authorList>
            <person name="Han L."/>
            <person name="Jiang H."/>
        </authorList>
    </citation>
    <scope>NUCLEOTIDE SEQUENCE [LARGE SCALE GENOMIC DNA]</scope>
    <source>
        <strain evidence="1 2">NEAU-C151</strain>
    </source>
</reference>
<dbReference type="Pfam" id="PF04199">
    <property type="entry name" value="Cyclase"/>
    <property type="match status" value="1"/>
</dbReference>
<dbReference type="GO" id="GO:0019441">
    <property type="term" value="P:L-tryptophan catabolic process to kynurenine"/>
    <property type="evidence" value="ECO:0007669"/>
    <property type="project" value="InterPro"/>
</dbReference>
<gene>
    <name evidence="1" type="ORF">FE633_01070</name>
</gene>
<protein>
    <submittedName>
        <fullName evidence="1">Cyclase family protein</fullName>
    </submittedName>
</protein>
<dbReference type="RefSeq" id="WP_138043074.1">
    <property type="nucleotide sequence ID" value="NZ_VBZC01000001.1"/>
</dbReference>
<dbReference type="PANTHER" id="PTHR31118">
    <property type="entry name" value="CYCLASE-LIKE PROTEIN 2"/>
    <property type="match status" value="1"/>
</dbReference>
<dbReference type="InterPro" id="IPR037175">
    <property type="entry name" value="KFase_sf"/>
</dbReference>
<dbReference type="InterPro" id="IPR007325">
    <property type="entry name" value="KFase/CYL"/>
</dbReference>
<evidence type="ECO:0000313" key="2">
    <source>
        <dbReference type="Proteomes" id="UP000305906"/>
    </source>
</evidence>
<dbReference type="Gene3D" id="3.50.30.50">
    <property type="entry name" value="Putative cyclase"/>
    <property type="match status" value="1"/>
</dbReference>
<keyword evidence="2" id="KW-1185">Reference proteome</keyword>
<dbReference type="EMBL" id="VBZC01000001">
    <property type="protein sequence ID" value="TLS48103.1"/>
    <property type="molecule type" value="Genomic_DNA"/>
</dbReference>
<dbReference type="Proteomes" id="UP000305906">
    <property type="component" value="Unassembled WGS sequence"/>
</dbReference>
<comment type="caution">
    <text evidence="1">The sequence shown here is derived from an EMBL/GenBank/DDBJ whole genome shotgun (WGS) entry which is preliminary data.</text>
</comment>